<feature type="domain" description="OmpA-like" evidence="6">
    <location>
        <begin position="201"/>
        <end position="311"/>
    </location>
</feature>
<dbReference type="SUPFAM" id="SSF103088">
    <property type="entry name" value="OmpA-like"/>
    <property type="match status" value="1"/>
</dbReference>
<evidence type="ECO:0000313" key="8">
    <source>
        <dbReference type="Proteomes" id="UP000596827"/>
    </source>
</evidence>
<evidence type="ECO:0000313" key="7">
    <source>
        <dbReference type="EMBL" id="MBC5764158.1"/>
    </source>
</evidence>
<dbReference type="PANTHER" id="PTHR30329">
    <property type="entry name" value="STATOR ELEMENT OF FLAGELLAR MOTOR COMPLEX"/>
    <property type="match status" value="1"/>
</dbReference>
<dbReference type="PROSITE" id="PS51123">
    <property type="entry name" value="OMPA_2"/>
    <property type="match status" value="1"/>
</dbReference>
<comment type="caution">
    <text evidence="7">The sequence shown here is derived from an EMBL/GenBank/DDBJ whole genome shotgun (WGS) entry which is preliminary data.</text>
</comment>
<accession>A0A923M769</accession>
<dbReference type="RefSeq" id="WP_187080641.1">
    <property type="nucleotide sequence ID" value="NZ_JACORU010000002.1"/>
</dbReference>
<dbReference type="EMBL" id="JACORU010000002">
    <property type="protein sequence ID" value="MBC5764158.1"/>
    <property type="molecule type" value="Genomic_DNA"/>
</dbReference>
<dbReference type="InterPro" id="IPR006664">
    <property type="entry name" value="OMP_bac"/>
</dbReference>
<dbReference type="InterPro" id="IPR006665">
    <property type="entry name" value="OmpA-like"/>
</dbReference>
<dbReference type="InterPro" id="IPR036737">
    <property type="entry name" value="OmpA-like_sf"/>
</dbReference>
<organism evidence="7 8">
    <name type="scientific">Ramlibacter albus</name>
    <dbReference type="NCBI Taxonomy" id="2079448"/>
    <lineage>
        <taxon>Bacteria</taxon>
        <taxon>Pseudomonadati</taxon>
        <taxon>Pseudomonadota</taxon>
        <taxon>Betaproteobacteria</taxon>
        <taxon>Burkholderiales</taxon>
        <taxon>Comamonadaceae</taxon>
        <taxon>Ramlibacter</taxon>
    </lineage>
</organism>
<sequence length="311" mass="32605">MSSALEVILPLAIAASSAYSDWNRCTPAAHSDPVAESFCGDLRDSLGSACTAMLALPLPASVQLFGRRTVTPVAFSELTRSSIRESYGACTDYWTGAITYDQYLDRLADKVSVLNALYRSLPQAPQGGATPFTEAARAQNVPATKLAQADERSGAGQPPTAPPDAAAPWKKDLDALEGRLVRKLDEMKPSPQPPPPTPPVVKWRLLSEASFATGQWRLAGREACQGLLARLAHAGLKGPATPLRVIGYADATGTPARNAALSHQRAQAVAACLVESGGIQAVHIEATGAGVLPLSTRGSAQARRVSVFAAD</sequence>
<reference evidence="7" key="1">
    <citation type="submission" date="2020-08" db="EMBL/GenBank/DDBJ databases">
        <title>Ramlibacter sp. GTP1 16S ribosomal RNA gene genome sequencing and assembly.</title>
        <authorList>
            <person name="Kang M."/>
        </authorList>
    </citation>
    <scope>NUCLEOTIDE SEQUENCE</scope>
    <source>
        <strain evidence="7">GTP1</strain>
    </source>
</reference>
<evidence type="ECO:0000256" key="2">
    <source>
        <dbReference type="ARBA" id="ARBA00023136"/>
    </source>
</evidence>
<proteinExistence type="predicted"/>
<keyword evidence="8" id="KW-1185">Reference proteome</keyword>
<comment type="subcellular location">
    <subcellularLocation>
        <location evidence="1">Cell outer membrane</location>
    </subcellularLocation>
</comment>
<evidence type="ECO:0000256" key="1">
    <source>
        <dbReference type="ARBA" id="ARBA00004442"/>
    </source>
</evidence>
<evidence type="ECO:0000259" key="6">
    <source>
        <dbReference type="PROSITE" id="PS51123"/>
    </source>
</evidence>
<dbReference type="Proteomes" id="UP000596827">
    <property type="component" value="Unassembled WGS sequence"/>
</dbReference>
<dbReference type="InterPro" id="IPR050330">
    <property type="entry name" value="Bact_OuterMem_StrucFunc"/>
</dbReference>
<dbReference type="Pfam" id="PF00691">
    <property type="entry name" value="OmpA"/>
    <property type="match status" value="1"/>
</dbReference>
<evidence type="ECO:0000256" key="5">
    <source>
        <dbReference type="SAM" id="MobiDB-lite"/>
    </source>
</evidence>
<protein>
    <submittedName>
        <fullName evidence="7">OmpA family protein</fullName>
    </submittedName>
</protein>
<dbReference type="AlphaFoldDB" id="A0A923M769"/>
<dbReference type="PRINTS" id="PR01021">
    <property type="entry name" value="OMPADOMAIN"/>
</dbReference>
<keyword evidence="2 4" id="KW-0472">Membrane</keyword>
<evidence type="ECO:0000256" key="3">
    <source>
        <dbReference type="ARBA" id="ARBA00023237"/>
    </source>
</evidence>
<dbReference type="PANTHER" id="PTHR30329:SF21">
    <property type="entry name" value="LIPOPROTEIN YIAD-RELATED"/>
    <property type="match status" value="1"/>
</dbReference>
<feature type="compositionally biased region" description="Low complexity" evidence="5">
    <location>
        <begin position="155"/>
        <end position="168"/>
    </location>
</feature>
<feature type="region of interest" description="Disordered" evidence="5">
    <location>
        <begin position="146"/>
        <end position="172"/>
    </location>
</feature>
<keyword evidence="3" id="KW-0998">Cell outer membrane</keyword>
<gene>
    <name evidence="7" type="ORF">H8R02_06845</name>
</gene>
<name>A0A923M769_9BURK</name>
<dbReference type="CDD" id="cd07185">
    <property type="entry name" value="OmpA_C-like"/>
    <property type="match status" value="1"/>
</dbReference>
<dbReference type="Gene3D" id="3.30.1330.60">
    <property type="entry name" value="OmpA-like domain"/>
    <property type="match status" value="1"/>
</dbReference>
<evidence type="ECO:0000256" key="4">
    <source>
        <dbReference type="PROSITE-ProRule" id="PRU00473"/>
    </source>
</evidence>
<dbReference type="GO" id="GO:0009279">
    <property type="term" value="C:cell outer membrane"/>
    <property type="evidence" value="ECO:0007669"/>
    <property type="project" value="UniProtKB-SubCell"/>
</dbReference>